<dbReference type="PANTHER" id="PTHR11070:SF55">
    <property type="entry name" value="DNA 3'-5' HELICASE"/>
    <property type="match status" value="1"/>
</dbReference>
<dbReference type="PROSITE" id="PS51198">
    <property type="entry name" value="UVRD_HELICASE_ATP_BIND"/>
    <property type="match status" value="1"/>
</dbReference>
<dbReference type="GO" id="GO:0003677">
    <property type="term" value="F:DNA binding"/>
    <property type="evidence" value="ECO:0007669"/>
    <property type="project" value="InterPro"/>
</dbReference>
<dbReference type="CDD" id="cd17932">
    <property type="entry name" value="DEXQc_UvrD"/>
    <property type="match status" value="1"/>
</dbReference>
<evidence type="ECO:0000256" key="1">
    <source>
        <dbReference type="ARBA" id="ARBA00022741"/>
    </source>
</evidence>
<evidence type="ECO:0000256" key="2">
    <source>
        <dbReference type="ARBA" id="ARBA00022801"/>
    </source>
</evidence>
<dbReference type="GO" id="GO:0016787">
    <property type="term" value="F:hydrolase activity"/>
    <property type="evidence" value="ECO:0007669"/>
    <property type="project" value="UniProtKB-UniRule"/>
</dbReference>
<name>A0A9X3NFS6_9ACTN</name>
<feature type="domain" description="UvrD-like helicase ATP-binding" evidence="6">
    <location>
        <begin position="4"/>
        <end position="277"/>
    </location>
</feature>
<evidence type="ECO:0000256" key="5">
    <source>
        <dbReference type="PROSITE-ProRule" id="PRU00560"/>
    </source>
</evidence>
<keyword evidence="4 5" id="KW-0067">ATP-binding</keyword>
<protein>
    <submittedName>
        <fullName evidence="7">UvrD-helicase domain-containing protein</fullName>
    </submittedName>
</protein>
<comment type="caution">
    <text evidence="7">The sequence shown here is derived from an EMBL/GenBank/DDBJ whole genome shotgun (WGS) entry which is preliminary data.</text>
</comment>
<sequence>MSTPKFTAEQRAAIEARTGSSLLAANAGSGKTAVMVERIAAAIREDGVPVNAILALTFTEKAAGELAERLRRRLTDLGEAEHARAVDAAWIGTIHGFCARLLRSQPLAAGLDPRFEVMEETAAERLANAAYDTALESWGRTHGADAIDLAASYGPNLRDLIRGTYSTLRARGQARPRVQIPRQGPAPDPSALAAAGEAAVRDLRPAKDGVRIAAARTALDECARLTAAAMGVGEAARGATVAAGGTTVAGGDAAMGGGDPHPGNYLFLEDGRVGFLD</sequence>
<dbReference type="Gene3D" id="3.40.50.300">
    <property type="entry name" value="P-loop containing nucleotide triphosphate hydrolases"/>
    <property type="match status" value="1"/>
</dbReference>
<dbReference type="InterPro" id="IPR000212">
    <property type="entry name" value="DNA_helicase_UvrD/REP"/>
</dbReference>
<dbReference type="Pfam" id="PF00580">
    <property type="entry name" value="UvrD-helicase"/>
    <property type="match status" value="1"/>
</dbReference>
<dbReference type="InterPro" id="IPR027417">
    <property type="entry name" value="P-loop_NTPase"/>
</dbReference>
<keyword evidence="1 5" id="KW-0547">Nucleotide-binding</keyword>
<dbReference type="GO" id="GO:0000725">
    <property type="term" value="P:recombinational repair"/>
    <property type="evidence" value="ECO:0007669"/>
    <property type="project" value="TreeGrafter"/>
</dbReference>
<dbReference type="PANTHER" id="PTHR11070">
    <property type="entry name" value="UVRD / RECB / PCRA DNA HELICASE FAMILY MEMBER"/>
    <property type="match status" value="1"/>
</dbReference>
<dbReference type="GO" id="GO:0005524">
    <property type="term" value="F:ATP binding"/>
    <property type="evidence" value="ECO:0007669"/>
    <property type="project" value="UniProtKB-UniRule"/>
</dbReference>
<keyword evidence="8" id="KW-1185">Reference proteome</keyword>
<dbReference type="AlphaFoldDB" id="A0A9X3NFS6"/>
<dbReference type="RefSeq" id="WP_270030322.1">
    <property type="nucleotide sequence ID" value="NZ_JAPDDP010000153.1"/>
</dbReference>
<dbReference type="Proteomes" id="UP001147653">
    <property type="component" value="Unassembled WGS sequence"/>
</dbReference>
<dbReference type="EMBL" id="JAPDDP010000153">
    <property type="protein sequence ID" value="MDA0185798.1"/>
    <property type="molecule type" value="Genomic_DNA"/>
</dbReference>
<evidence type="ECO:0000256" key="4">
    <source>
        <dbReference type="ARBA" id="ARBA00022840"/>
    </source>
</evidence>
<evidence type="ECO:0000313" key="8">
    <source>
        <dbReference type="Proteomes" id="UP001147653"/>
    </source>
</evidence>
<dbReference type="GO" id="GO:0043138">
    <property type="term" value="F:3'-5' DNA helicase activity"/>
    <property type="evidence" value="ECO:0007669"/>
    <property type="project" value="TreeGrafter"/>
</dbReference>
<dbReference type="GO" id="GO:0005829">
    <property type="term" value="C:cytosol"/>
    <property type="evidence" value="ECO:0007669"/>
    <property type="project" value="TreeGrafter"/>
</dbReference>
<feature type="binding site" evidence="5">
    <location>
        <begin position="25"/>
        <end position="32"/>
    </location>
    <ligand>
        <name>ATP</name>
        <dbReference type="ChEBI" id="CHEBI:30616"/>
    </ligand>
</feature>
<organism evidence="7 8">
    <name type="scientific">Solirubrobacter phytolaccae</name>
    <dbReference type="NCBI Taxonomy" id="1404360"/>
    <lineage>
        <taxon>Bacteria</taxon>
        <taxon>Bacillati</taxon>
        <taxon>Actinomycetota</taxon>
        <taxon>Thermoleophilia</taxon>
        <taxon>Solirubrobacterales</taxon>
        <taxon>Solirubrobacteraceae</taxon>
        <taxon>Solirubrobacter</taxon>
    </lineage>
</organism>
<accession>A0A9X3NFS6</accession>
<dbReference type="GO" id="GO:0033202">
    <property type="term" value="C:DNA helicase complex"/>
    <property type="evidence" value="ECO:0007669"/>
    <property type="project" value="TreeGrafter"/>
</dbReference>
<evidence type="ECO:0000256" key="3">
    <source>
        <dbReference type="ARBA" id="ARBA00022806"/>
    </source>
</evidence>
<gene>
    <name evidence="7" type="ORF">OJ997_36175</name>
</gene>
<evidence type="ECO:0000259" key="6">
    <source>
        <dbReference type="PROSITE" id="PS51198"/>
    </source>
</evidence>
<keyword evidence="3 5" id="KW-0347">Helicase</keyword>
<keyword evidence="2 5" id="KW-0378">Hydrolase</keyword>
<feature type="non-terminal residue" evidence="7">
    <location>
        <position position="277"/>
    </location>
</feature>
<dbReference type="InterPro" id="IPR014016">
    <property type="entry name" value="UvrD-like_ATP-bd"/>
</dbReference>
<dbReference type="SUPFAM" id="SSF52540">
    <property type="entry name" value="P-loop containing nucleoside triphosphate hydrolases"/>
    <property type="match status" value="1"/>
</dbReference>
<reference evidence="7" key="1">
    <citation type="submission" date="2022-10" db="EMBL/GenBank/DDBJ databases">
        <title>The WGS of Solirubrobacter phytolaccae KCTC 29190.</title>
        <authorList>
            <person name="Jiang Z."/>
        </authorList>
    </citation>
    <scope>NUCLEOTIDE SEQUENCE</scope>
    <source>
        <strain evidence="7">KCTC 29190</strain>
    </source>
</reference>
<proteinExistence type="predicted"/>
<evidence type="ECO:0000313" key="7">
    <source>
        <dbReference type="EMBL" id="MDA0185798.1"/>
    </source>
</evidence>